<evidence type="ECO:0000313" key="1">
    <source>
        <dbReference type="EnsemblPlants" id="OGLUM03G15620.1"/>
    </source>
</evidence>
<dbReference type="AlphaFoldDB" id="A0A0D9Z6I8"/>
<accession>A0A0D9Z6I8</accession>
<dbReference type="EnsemblPlants" id="OGLUM03G15620.1">
    <property type="protein sequence ID" value="OGLUM03G15620.1"/>
    <property type="gene ID" value="OGLUM03G15620"/>
</dbReference>
<dbReference type="Proteomes" id="UP000026961">
    <property type="component" value="Chromosome 3"/>
</dbReference>
<keyword evidence="2" id="KW-1185">Reference proteome</keyword>
<dbReference type="HOGENOM" id="CLU_2761900_0_0_1"/>
<proteinExistence type="predicted"/>
<reference evidence="1" key="1">
    <citation type="submission" date="2015-04" db="UniProtKB">
        <authorList>
            <consortium name="EnsemblPlants"/>
        </authorList>
    </citation>
    <scope>IDENTIFICATION</scope>
</reference>
<name>A0A0D9Z6I8_9ORYZ</name>
<evidence type="ECO:0000313" key="2">
    <source>
        <dbReference type="Proteomes" id="UP000026961"/>
    </source>
</evidence>
<sequence>MICHSAGQTAHSSRAPGIAIVGHVLVPVSGQDGYIDILSMLYRKVEETHDRCYNMDEHLGVPLNRAELNS</sequence>
<organism evidence="1">
    <name type="scientific">Oryza glumipatula</name>
    <dbReference type="NCBI Taxonomy" id="40148"/>
    <lineage>
        <taxon>Eukaryota</taxon>
        <taxon>Viridiplantae</taxon>
        <taxon>Streptophyta</taxon>
        <taxon>Embryophyta</taxon>
        <taxon>Tracheophyta</taxon>
        <taxon>Spermatophyta</taxon>
        <taxon>Magnoliopsida</taxon>
        <taxon>Liliopsida</taxon>
        <taxon>Poales</taxon>
        <taxon>Poaceae</taxon>
        <taxon>BOP clade</taxon>
        <taxon>Oryzoideae</taxon>
        <taxon>Oryzeae</taxon>
        <taxon>Oryzinae</taxon>
        <taxon>Oryza</taxon>
    </lineage>
</organism>
<dbReference type="Gramene" id="OGLUM03G15620.1">
    <property type="protein sequence ID" value="OGLUM03G15620.1"/>
    <property type="gene ID" value="OGLUM03G15620"/>
</dbReference>
<reference evidence="1" key="2">
    <citation type="submission" date="2018-05" db="EMBL/GenBank/DDBJ databases">
        <title>OgluRS3 (Oryza glumaepatula Reference Sequence Version 3).</title>
        <authorList>
            <person name="Zhang J."/>
            <person name="Kudrna D."/>
            <person name="Lee S."/>
            <person name="Talag J."/>
            <person name="Welchert J."/>
            <person name="Wing R.A."/>
        </authorList>
    </citation>
    <scope>NUCLEOTIDE SEQUENCE [LARGE SCALE GENOMIC DNA]</scope>
</reference>
<protein>
    <submittedName>
        <fullName evidence="1">Uncharacterized protein</fullName>
    </submittedName>
</protein>